<evidence type="ECO:0000313" key="2">
    <source>
        <dbReference type="EMBL" id="MBM7702847.1"/>
    </source>
</evidence>
<dbReference type="InterPro" id="IPR017946">
    <property type="entry name" value="PLC-like_Pdiesterase_TIM-brl"/>
</dbReference>
<dbReference type="Gene3D" id="3.20.20.190">
    <property type="entry name" value="Phosphatidylinositol (PI) phosphodiesterase"/>
    <property type="match status" value="1"/>
</dbReference>
<dbReference type="SUPFAM" id="SSF51695">
    <property type="entry name" value="PLC-like phosphodiesterases"/>
    <property type="match status" value="1"/>
</dbReference>
<evidence type="ECO:0000313" key="3">
    <source>
        <dbReference type="Proteomes" id="UP000809829"/>
    </source>
</evidence>
<dbReference type="EC" id="3.1.4.46" evidence="2"/>
<feature type="domain" description="GP-PDE" evidence="1">
    <location>
        <begin position="53"/>
        <end position="319"/>
    </location>
</feature>
<dbReference type="EMBL" id="JAFBFC010000003">
    <property type="protein sequence ID" value="MBM7702847.1"/>
    <property type="molecule type" value="Genomic_DNA"/>
</dbReference>
<dbReference type="CDD" id="cd08613">
    <property type="entry name" value="GDPD_GDE4_like_1"/>
    <property type="match status" value="1"/>
</dbReference>
<sequence>MKKKKVIVGLMLVIGLVYLNNTTLLASPTSQEPELLAHRGLAQTFHRENLENDTCTAERIYKPEHPYLENTISSMKAAFEAGADLVEFDLKLTKDDQFAIFHDWTLDCRTDVNGKVSDYTMEELKSIDIGHGYTADGGKTYPFRGKGVGMMPSLDEVFASFPKESFLLNIKSDDPNEGKALAAYLKNLPKDRLSQLAVYGGSQPIDELEKELPELRTMSMDSLKSCLLSYTAVGWTGYVPQACEETQLHIPERFAPFLWGWPEKFVNRMENHHTRVILVAGKGKWSEGFDTTNDVTRIPSTFKGTIWTDRIDVIAPLYE</sequence>
<dbReference type="PANTHER" id="PTHR43805">
    <property type="entry name" value="GLYCEROPHOSPHORYL DIESTER PHOSPHODIESTERASE"/>
    <property type="match status" value="1"/>
</dbReference>
<dbReference type="Pfam" id="PF03009">
    <property type="entry name" value="GDPD"/>
    <property type="match status" value="1"/>
</dbReference>
<name>A0ABS2QV31_9BACI</name>
<organism evidence="2 3">
    <name type="scientific">Priestia iocasae</name>
    <dbReference type="NCBI Taxonomy" id="2291674"/>
    <lineage>
        <taxon>Bacteria</taxon>
        <taxon>Bacillati</taxon>
        <taxon>Bacillota</taxon>
        <taxon>Bacilli</taxon>
        <taxon>Bacillales</taxon>
        <taxon>Bacillaceae</taxon>
        <taxon>Priestia</taxon>
    </lineage>
</organism>
<comment type="caution">
    <text evidence="2">The sequence shown here is derived from an EMBL/GenBank/DDBJ whole genome shotgun (WGS) entry which is preliminary data.</text>
</comment>
<dbReference type="Proteomes" id="UP000809829">
    <property type="component" value="Unassembled WGS sequence"/>
</dbReference>
<proteinExistence type="predicted"/>
<dbReference type="GO" id="GO:0008889">
    <property type="term" value="F:glycerophosphodiester phosphodiesterase activity"/>
    <property type="evidence" value="ECO:0007669"/>
    <property type="project" value="UniProtKB-EC"/>
</dbReference>
<protein>
    <submittedName>
        <fullName evidence="2">Glycerophosphoryl diester phosphodiesterase</fullName>
        <ecNumber evidence="2">3.1.4.46</ecNumber>
    </submittedName>
</protein>
<gene>
    <name evidence="2" type="ORF">JOC83_001694</name>
</gene>
<dbReference type="PROSITE" id="PS51704">
    <property type="entry name" value="GP_PDE"/>
    <property type="match status" value="1"/>
</dbReference>
<keyword evidence="3" id="KW-1185">Reference proteome</keyword>
<accession>A0ABS2QV31</accession>
<dbReference type="RefSeq" id="WP_205186188.1">
    <property type="nucleotide sequence ID" value="NZ_JAFBFC010000003.1"/>
</dbReference>
<dbReference type="PANTHER" id="PTHR43805:SF1">
    <property type="entry name" value="GP-PDE DOMAIN-CONTAINING PROTEIN"/>
    <property type="match status" value="1"/>
</dbReference>
<evidence type="ECO:0000259" key="1">
    <source>
        <dbReference type="PROSITE" id="PS51704"/>
    </source>
</evidence>
<reference evidence="2 3" key="1">
    <citation type="submission" date="2021-01" db="EMBL/GenBank/DDBJ databases">
        <title>Genomic Encyclopedia of Type Strains, Phase IV (KMG-IV): sequencing the most valuable type-strain genomes for metagenomic binning, comparative biology and taxonomic classification.</title>
        <authorList>
            <person name="Goeker M."/>
        </authorList>
    </citation>
    <scope>NUCLEOTIDE SEQUENCE [LARGE SCALE GENOMIC DNA]</scope>
    <source>
        <strain evidence="2 3">DSM 104297</strain>
    </source>
</reference>
<keyword evidence="2" id="KW-0378">Hydrolase</keyword>
<dbReference type="InterPro" id="IPR030395">
    <property type="entry name" value="GP_PDE_dom"/>
</dbReference>